<name>A0ABR0T000_9HYPO</name>
<evidence type="ECO:0000256" key="3">
    <source>
        <dbReference type="SAM" id="Phobius"/>
    </source>
</evidence>
<dbReference type="PANTHER" id="PTHR33365">
    <property type="entry name" value="YALI0B05434P"/>
    <property type="match status" value="1"/>
</dbReference>
<feature type="transmembrane region" description="Helical" evidence="3">
    <location>
        <begin position="44"/>
        <end position="67"/>
    </location>
</feature>
<evidence type="ECO:0000313" key="5">
    <source>
        <dbReference type="Proteomes" id="UP001338125"/>
    </source>
</evidence>
<evidence type="ECO:0000256" key="1">
    <source>
        <dbReference type="ARBA" id="ARBA00004685"/>
    </source>
</evidence>
<comment type="pathway">
    <text evidence="1">Mycotoxin biosynthesis.</text>
</comment>
<dbReference type="InterPro" id="IPR021765">
    <property type="entry name" value="UstYa-like"/>
</dbReference>
<keyword evidence="3" id="KW-0812">Transmembrane</keyword>
<evidence type="ECO:0000313" key="4">
    <source>
        <dbReference type="EMBL" id="KAK5997737.1"/>
    </source>
</evidence>
<accession>A0ABR0T000</accession>
<evidence type="ECO:0000256" key="2">
    <source>
        <dbReference type="ARBA" id="ARBA00035112"/>
    </source>
</evidence>
<dbReference type="Proteomes" id="UP001338125">
    <property type="component" value="Unassembled WGS sequence"/>
</dbReference>
<organism evidence="4 5">
    <name type="scientific">Cladobotryum mycophilum</name>
    <dbReference type="NCBI Taxonomy" id="491253"/>
    <lineage>
        <taxon>Eukaryota</taxon>
        <taxon>Fungi</taxon>
        <taxon>Dikarya</taxon>
        <taxon>Ascomycota</taxon>
        <taxon>Pezizomycotina</taxon>
        <taxon>Sordariomycetes</taxon>
        <taxon>Hypocreomycetidae</taxon>
        <taxon>Hypocreales</taxon>
        <taxon>Hypocreaceae</taxon>
        <taxon>Cladobotryum</taxon>
    </lineage>
</organism>
<dbReference type="PANTHER" id="PTHR33365:SF4">
    <property type="entry name" value="CYCLOCHLOROTINE BIOSYNTHESIS PROTEIN O"/>
    <property type="match status" value="1"/>
</dbReference>
<keyword evidence="3" id="KW-1133">Transmembrane helix</keyword>
<comment type="caution">
    <text evidence="4">The sequence shown here is derived from an EMBL/GenBank/DDBJ whole genome shotgun (WGS) entry which is preliminary data.</text>
</comment>
<sequence>MDLNSEDGTEDEIFKDDSNDIKHSLLHQDFIQSSPRKRSQFHKWVAAAAVCHLSLLLILGAVLAWAADRSHNGRPFGVNLVQSPAREAVVYERLLVNNDLDAENPFKGEPQQHNNDAWNDLVKYQYSAVLPSQLGPGQESIQVNDGTDRVLITLDVFHNLNCLNDIRRYIFRSYFNESSSSSNEASFGHLNNCVDMIRQSLMCHGDIAVGTYTWKPDHLTPWPDFRIFHECRNWDEIFAWAKEHRASSVGEEDISWV</sequence>
<keyword evidence="5" id="KW-1185">Reference proteome</keyword>
<keyword evidence="3" id="KW-0472">Membrane</keyword>
<reference evidence="4 5" key="1">
    <citation type="submission" date="2024-01" db="EMBL/GenBank/DDBJ databases">
        <title>Complete genome of Cladobotryum mycophilum ATHUM6906.</title>
        <authorList>
            <person name="Christinaki A.C."/>
            <person name="Myridakis A.I."/>
            <person name="Kouvelis V.N."/>
        </authorList>
    </citation>
    <scope>NUCLEOTIDE SEQUENCE [LARGE SCALE GENOMIC DNA]</scope>
    <source>
        <strain evidence="4 5">ATHUM6906</strain>
    </source>
</reference>
<dbReference type="EMBL" id="JAVFKD010000001">
    <property type="protein sequence ID" value="KAK5997737.1"/>
    <property type="molecule type" value="Genomic_DNA"/>
</dbReference>
<proteinExistence type="inferred from homology"/>
<gene>
    <name evidence="4" type="ORF">PT974_00094</name>
</gene>
<dbReference type="Pfam" id="PF11807">
    <property type="entry name" value="UstYa"/>
    <property type="match status" value="1"/>
</dbReference>
<evidence type="ECO:0008006" key="6">
    <source>
        <dbReference type="Google" id="ProtNLM"/>
    </source>
</evidence>
<comment type="similarity">
    <text evidence="2">Belongs to the ustYa family.</text>
</comment>
<protein>
    <recommendedName>
        <fullName evidence="6">Tat pathway signal sequence</fullName>
    </recommendedName>
</protein>